<dbReference type="GO" id="GO:0055085">
    <property type="term" value="P:transmembrane transport"/>
    <property type="evidence" value="ECO:0007669"/>
    <property type="project" value="InterPro"/>
</dbReference>
<gene>
    <name evidence="3" type="ORF">OCH7691_00198</name>
</gene>
<accession>A0A1Y5RCJ6</accession>
<dbReference type="AlphaFoldDB" id="A0A1Y5RCJ6"/>
<proteinExistence type="predicted"/>
<keyword evidence="1 2" id="KW-0732">Signal</keyword>
<keyword evidence="4" id="KW-1185">Reference proteome</keyword>
<evidence type="ECO:0000256" key="2">
    <source>
        <dbReference type="SAM" id="SignalP"/>
    </source>
</evidence>
<dbReference type="Proteomes" id="UP000193200">
    <property type="component" value="Unassembled WGS sequence"/>
</dbReference>
<dbReference type="Gene3D" id="3.40.190.170">
    <property type="entry name" value="Bacterial extracellular solute-binding protein, family 7"/>
    <property type="match status" value="1"/>
</dbReference>
<dbReference type="EMBL" id="FWFR01000001">
    <property type="protein sequence ID" value="SLN13036.1"/>
    <property type="molecule type" value="Genomic_DNA"/>
</dbReference>
<dbReference type="InterPro" id="IPR018389">
    <property type="entry name" value="DctP_fam"/>
</dbReference>
<evidence type="ECO:0000313" key="4">
    <source>
        <dbReference type="Proteomes" id="UP000193200"/>
    </source>
</evidence>
<name>A0A1Y5RCJ6_9PROT</name>
<dbReference type="InParanoid" id="A0A1Y5RCJ6"/>
<dbReference type="Pfam" id="PF03480">
    <property type="entry name" value="DctP"/>
    <property type="match status" value="1"/>
</dbReference>
<dbReference type="InterPro" id="IPR038404">
    <property type="entry name" value="TRAP_DctP_sf"/>
</dbReference>
<feature type="signal peptide" evidence="2">
    <location>
        <begin position="1"/>
        <end position="23"/>
    </location>
</feature>
<protein>
    <submittedName>
        <fullName evidence="3">Monocarboxylate 2-oxoacid-binding periplasmic protein</fullName>
    </submittedName>
</protein>
<dbReference type="PANTHER" id="PTHR33376">
    <property type="match status" value="1"/>
</dbReference>
<dbReference type="NCBIfam" id="NF037995">
    <property type="entry name" value="TRAP_S1"/>
    <property type="match status" value="1"/>
</dbReference>
<sequence>MKYVNTILAAVGVAMLAGAPAQATELSFLTSWNSNYRGTEGMAEAYVDLVTKASNGKITFRVAGPETVPPFEQLEPVQAGVFDMLFTHTAYHAGATTMNIAVDAMVNDPARRRSAGVFEFVDKHYQTLGLKLLSLPASGGIHFLMREGLSPAGDFDGMKIRGTPPIHSTIKALGGSPVVLPGGEIYTSLERGVVDGANWPVLGAVAFKWYEVAKGFTRPAIGNTTHPILINLDTWNALSADEQAILAEQGKQLELDVRQRFDVWEAEEEKKLVELGMKRIDFAPDVAAREIKAQSEGYWAIAGKRDPDLTAELYKIAAANDLLFAPAE</sequence>
<dbReference type="PANTHER" id="PTHR33376:SF5">
    <property type="entry name" value="EXTRACYTOPLASMIC SOLUTE RECEPTOR PROTEIN"/>
    <property type="match status" value="1"/>
</dbReference>
<organism evidence="3 4">
    <name type="scientific">Oceanibacterium hippocampi</name>
    <dbReference type="NCBI Taxonomy" id="745714"/>
    <lineage>
        <taxon>Bacteria</taxon>
        <taxon>Pseudomonadati</taxon>
        <taxon>Pseudomonadota</taxon>
        <taxon>Alphaproteobacteria</taxon>
        <taxon>Sneathiellales</taxon>
        <taxon>Sneathiellaceae</taxon>
        <taxon>Oceanibacterium</taxon>
    </lineage>
</organism>
<evidence type="ECO:0000256" key="1">
    <source>
        <dbReference type="ARBA" id="ARBA00022729"/>
    </source>
</evidence>
<feature type="chain" id="PRO_5013255251" evidence="2">
    <location>
        <begin position="24"/>
        <end position="328"/>
    </location>
</feature>
<reference evidence="3 4" key="1">
    <citation type="submission" date="2017-03" db="EMBL/GenBank/DDBJ databases">
        <authorList>
            <person name="Afonso C.L."/>
            <person name="Miller P.J."/>
            <person name="Scott M.A."/>
            <person name="Spackman E."/>
            <person name="Goraichik I."/>
            <person name="Dimitrov K.M."/>
            <person name="Suarez D.L."/>
            <person name="Swayne D.E."/>
        </authorList>
    </citation>
    <scope>NUCLEOTIDE SEQUENCE [LARGE SCALE GENOMIC DNA]</scope>
    <source>
        <strain evidence="3 4">CECT 7691</strain>
    </source>
</reference>
<evidence type="ECO:0000313" key="3">
    <source>
        <dbReference type="EMBL" id="SLN13036.1"/>
    </source>
</evidence>